<keyword evidence="4" id="KW-0560">Oxidoreductase</keyword>
<keyword evidence="5" id="KW-0812">Transmembrane</keyword>
<evidence type="ECO:0000256" key="5">
    <source>
        <dbReference type="SAM" id="Phobius"/>
    </source>
</evidence>
<dbReference type="GO" id="GO:0071949">
    <property type="term" value="F:FAD binding"/>
    <property type="evidence" value="ECO:0007669"/>
    <property type="project" value="InterPro"/>
</dbReference>
<dbReference type="Pfam" id="PF07976">
    <property type="entry name" value="Phe_hydrox_dim"/>
    <property type="match status" value="1"/>
</dbReference>
<keyword evidence="3" id="KW-0274">FAD</keyword>
<dbReference type="SUPFAM" id="SSF51905">
    <property type="entry name" value="FAD/NAD(P)-binding domain"/>
    <property type="match status" value="1"/>
</dbReference>
<dbReference type="InterPro" id="IPR050641">
    <property type="entry name" value="RIFMO-like"/>
</dbReference>
<dbReference type="PANTHER" id="PTHR43004">
    <property type="entry name" value="TRK SYSTEM POTASSIUM UPTAKE PROTEIN"/>
    <property type="match status" value="1"/>
</dbReference>
<name>A0AA40BY15_9PEZI</name>
<reference evidence="8" key="1">
    <citation type="submission" date="2023-06" db="EMBL/GenBank/DDBJ databases">
        <title>Genome-scale phylogeny and comparative genomics of the fungal order Sordariales.</title>
        <authorList>
            <consortium name="Lawrence Berkeley National Laboratory"/>
            <person name="Hensen N."/>
            <person name="Bonometti L."/>
            <person name="Westerberg I."/>
            <person name="Brannstrom I.O."/>
            <person name="Guillou S."/>
            <person name="Cros-Aarteil S."/>
            <person name="Calhoun S."/>
            <person name="Haridas S."/>
            <person name="Kuo A."/>
            <person name="Mondo S."/>
            <person name="Pangilinan J."/>
            <person name="Riley R."/>
            <person name="LaButti K."/>
            <person name="Andreopoulos B."/>
            <person name="Lipzen A."/>
            <person name="Chen C."/>
            <person name="Yanf M."/>
            <person name="Daum C."/>
            <person name="Ng V."/>
            <person name="Clum A."/>
            <person name="Steindorff A."/>
            <person name="Ohm R."/>
            <person name="Martin F."/>
            <person name="Silar P."/>
            <person name="Natvig D."/>
            <person name="Lalanne C."/>
            <person name="Gautier V."/>
            <person name="Ament-velasquez S.L."/>
            <person name="Kruys A."/>
            <person name="Hutchinson M.I."/>
            <person name="Powell A.J."/>
            <person name="Barry K."/>
            <person name="Miller A.N."/>
            <person name="Grigoriev I.V."/>
            <person name="Debuchy R."/>
            <person name="Gladieux P."/>
            <person name="Thoren M.H."/>
            <person name="Johannesson H."/>
        </authorList>
    </citation>
    <scope>NUCLEOTIDE SEQUENCE</scope>
    <source>
        <strain evidence="8">SMH3391-2</strain>
    </source>
</reference>
<accession>A0AA40BY15</accession>
<comment type="caution">
    <text evidence="8">The sequence shown here is derived from an EMBL/GenBank/DDBJ whole genome shotgun (WGS) entry which is preliminary data.</text>
</comment>
<dbReference type="Proteomes" id="UP001174934">
    <property type="component" value="Unassembled WGS sequence"/>
</dbReference>
<dbReference type="CDD" id="cd02979">
    <property type="entry name" value="PHOX_C"/>
    <property type="match status" value="1"/>
</dbReference>
<dbReference type="Gene3D" id="3.30.9.10">
    <property type="entry name" value="D-Amino Acid Oxidase, subunit A, domain 2"/>
    <property type="match status" value="1"/>
</dbReference>
<protein>
    <submittedName>
        <fullName evidence="8">Phenol hydroxylase</fullName>
    </submittedName>
</protein>
<keyword evidence="9" id="KW-1185">Reference proteome</keyword>
<feature type="domain" description="FAD-binding" evidence="6">
    <location>
        <begin position="8"/>
        <end position="416"/>
    </location>
</feature>
<dbReference type="InterPro" id="IPR038220">
    <property type="entry name" value="PHOX_C_sf"/>
</dbReference>
<dbReference type="PRINTS" id="PR00420">
    <property type="entry name" value="RNGMNOXGNASE"/>
</dbReference>
<dbReference type="EMBL" id="JAULSR010000005">
    <property type="protein sequence ID" value="KAK0617797.1"/>
    <property type="molecule type" value="Genomic_DNA"/>
</dbReference>
<dbReference type="Pfam" id="PF01494">
    <property type="entry name" value="FAD_binding_3"/>
    <property type="match status" value="1"/>
</dbReference>
<keyword evidence="5" id="KW-0472">Membrane</keyword>
<organism evidence="8 9">
    <name type="scientific">Bombardia bombarda</name>
    <dbReference type="NCBI Taxonomy" id="252184"/>
    <lineage>
        <taxon>Eukaryota</taxon>
        <taxon>Fungi</taxon>
        <taxon>Dikarya</taxon>
        <taxon>Ascomycota</taxon>
        <taxon>Pezizomycotina</taxon>
        <taxon>Sordariomycetes</taxon>
        <taxon>Sordariomycetidae</taxon>
        <taxon>Sordariales</taxon>
        <taxon>Lasiosphaeriaceae</taxon>
        <taxon>Bombardia</taxon>
    </lineage>
</organism>
<proteinExistence type="inferred from homology"/>
<evidence type="ECO:0000313" key="9">
    <source>
        <dbReference type="Proteomes" id="UP001174934"/>
    </source>
</evidence>
<dbReference type="SUPFAM" id="SSF52833">
    <property type="entry name" value="Thioredoxin-like"/>
    <property type="match status" value="1"/>
</dbReference>
<evidence type="ECO:0000256" key="2">
    <source>
        <dbReference type="ARBA" id="ARBA00022630"/>
    </source>
</evidence>
<dbReference type="Gene3D" id="3.50.50.60">
    <property type="entry name" value="FAD/NAD(P)-binding domain"/>
    <property type="match status" value="1"/>
</dbReference>
<gene>
    <name evidence="8" type="ORF">B0T17DRAFT_495161</name>
</gene>
<evidence type="ECO:0000256" key="3">
    <source>
        <dbReference type="ARBA" id="ARBA00022827"/>
    </source>
</evidence>
<evidence type="ECO:0000259" key="6">
    <source>
        <dbReference type="Pfam" id="PF01494"/>
    </source>
</evidence>
<comment type="similarity">
    <text evidence="1">Belongs to the PheA/TfdB FAD monooxygenase family.</text>
</comment>
<feature type="domain" description="Phenol hydroxylase-like C-terminal dimerisation" evidence="7">
    <location>
        <begin position="459"/>
        <end position="652"/>
    </location>
</feature>
<dbReference type="AlphaFoldDB" id="A0AA40BY15"/>
<dbReference type="InterPro" id="IPR002938">
    <property type="entry name" value="FAD-bd"/>
</dbReference>
<dbReference type="InterPro" id="IPR036249">
    <property type="entry name" value="Thioredoxin-like_sf"/>
</dbReference>
<evidence type="ECO:0000313" key="8">
    <source>
        <dbReference type="EMBL" id="KAK0617797.1"/>
    </source>
</evidence>
<keyword evidence="2" id="KW-0285">Flavoprotein</keyword>
<dbReference type="PANTHER" id="PTHR43004:SF20">
    <property type="entry name" value="2-MONOOXYGENASE, PUTATIVE (AFU_ORTHOLOGUE AFUA_1G13660)-RELATED"/>
    <property type="match status" value="1"/>
</dbReference>
<evidence type="ECO:0000259" key="7">
    <source>
        <dbReference type="Pfam" id="PF07976"/>
    </source>
</evidence>
<keyword evidence="5" id="KW-1133">Transmembrane helix</keyword>
<evidence type="ECO:0000256" key="4">
    <source>
        <dbReference type="ARBA" id="ARBA00023002"/>
    </source>
</evidence>
<dbReference type="SUPFAM" id="SSF54373">
    <property type="entry name" value="FAD-linked reductases, C-terminal domain"/>
    <property type="match status" value="1"/>
</dbReference>
<dbReference type="InterPro" id="IPR036188">
    <property type="entry name" value="FAD/NAD-bd_sf"/>
</dbReference>
<dbReference type="Gene3D" id="3.40.30.20">
    <property type="match status" value="1"/>
</dbReference>
<evidence type="ECO:0000256" key="1">
    <source>
        <dbReference type="ARBA" id="ARBA00007801"/>
    </source>
</evidence>
<feature type="transmembrane region" description="Helical" evidence="5">
    <location>
        <begin position="12"/>
        <end position="32"/>
    </location>
</feature>
<sequence>MAQPSESKVDVLIIGAGPAGLMAAAWMAHLGISTRIVDKRNAKIFHGQADGLQCRSLEIFDSLGFADRAWKEANHMLEICMWNPGSDGQIRRSDRIPDTIVGLSRFQQIVLHQGRIERFFLDNIKKYSGGNINVERGVLPESLEIDEAKVDDEDEDEDAYPVKVSLRTLTEEEAQPVQQITGSKIADGLYRSSLVQEDDEDDLIRKSKEREGESEVVRAKYVIGCDGARSWTRRALGFELHGEATDFIWGVMDIVPITDFPDIRMRCAIHSAENGSLMVIPREHKMVRLYIQLKEVAPDASGRADRSKITPEMIFSAAQKIISPYKIDYEYCDWWTAYQIGQRVGTSFDAHNRVFLAGDAVHTHSPKAGQGMNVSMQDCYNLGWKVGLVVKGIAKRDILSTYSGERRQIAQDLIDFDHKFSRLFSGRPAKDVMDAEGVSMEVFKDAFLKGNKFSSGLMVDYGSSSLVVKPAQKQALATGLPVGMRFSSFKVLNQADARPWHFQERLKADGRFRVVIFAGNVLGATQKTRLDGFCAKLDSPTSFLHTATPQGKPLDSVVEVLTIHSAKRWETELLRDFPDLLHPFDKHNGWDYNKVFVDDESYHEGFGDAYGNYGVDRERGCVVAVRPDQYVGWVGELEDFADLQAYFEGILVLRPKERAGANGVNGVNGHH</sequence>
<dbReference type="GO" id="GO:0016709">
    <property type="term" value="F:oxidoreductase activity, acting on paired donors, with incorporation or reduction of molecular oxygen, NAD(P)H as one donor, and incorporation of one atom of oxygen"/>
    <property type="evidence" value="ECO:0007669"/>
    <property type="project" value="UniProtKB-ARBA"/>
</dbReference>
<dbReference type="InterPro" id="IPR012941">
    <property type="entry name" value="Phe_hydrox_C_dim_dom"/>
</dbReference>